<feature type="domain" description="Fumarate lyase N-terminal" evidence="7">
    <location>
        <begin position="13"/>
        <end position="307"/>
    </location>
</feature>
<evidence type="ECO:0000256" key="1">
    <source>
        <dbReference type="ARBA" id="ARBA00000985"/>
    </source>
</evidence>
<organism evidence="9 10">
    <name type="scientific">Hypholoma sublateritium (strain FD-334 SS-4)</name>
    <dbReference type="NCBI Taxonomy" id="945553"/>
    <lineage>
        <taxon>Eukaryota</taxon>
        <taxon>Fungi</taxon>
        <taxon>Dikarya</taxon>
        <taxon>Basidiomycota</taxon>
        <taxon>Agaricomycotina</taxon>
        <taxon>Agaricomycetes</taxon>
        <taxon>Agaricomycetidae</taxon>
        <taxon>Agaricales</taxon>
        <taxon>Agaricineae</taxon>
        <taxon>Strophariaceae</taxon>
        <taxon>Hypholoma</taxon>
    </lineage>
</organism>
<dbReference type="Gene3D" id="1.10.275.10">
    <property type="entry name" value="Fumarase/aspartase (N-terminal domain)"/>
    <property type="match status" value="1"/>
</dbReference>
<evidence type="ECO:0000256" key="3">
    <source>
        <dbReference type="ARBA" id="ARBA00010755"/>
    </source>
</evidence>
<proteinExistence type="inferred from homology"/>
<evidence type="ECO:0000259" key="7">
    <source>
        <dbReference type="Pfam" id="PF00206"/>
    </source>
</evidence>
<dbReference type="EMBL" id="KN817524">
    <property type="protein sequence ID" value="KJA27551.1"/>
    <property type="molecule type" value="Genomic_DNA"/>
</dbReference>
<evidence type="ECO:0000259" key="8">
    <source>
        <dbReference type="Pfam" id="PF14698"/>
    </source>
</evidence>
<dbReference type="FunFam" id="1.10.275.10:FF:000002">
    <property type="entry name" value="Argininosuccinate lyase"/>
    <property type="match status" value="1"/>
</dbReference>
<protein>
    <recommendedName>
        <fullName evidence="5">Argininosuccinate lyase</fullName>
        <ecNumber evidence="4">4.3.2.1</ecNumber>
    </recommendedName>
    <alternativeName>
        <fullName evidence="6">Arginosuccinase</fullName>
    </alternativeName>
</protein>
<dbReference type="GO" id="GO:0004056">
    <property type="term" value="F:argininosuccinate lyase activity"/>
    <property type="evidence" value="ECO:0007669"/>
    <property type="project" value="UniProtKB-EC"/>
</dbReference>
<dbReference type="OMA" id="DFAIEFC"/>
<name>A0A0D2PG41_HYPSF</name>
<evidence type="ECO:0000256" key="6">
    <source>
        <dbReference type="ARBA" id="ARBA00032749"/>
    </source>
</evidence>
<dbReference type="STRING" id="945553.A0A0D2PG41"/>
<dbReference type="FunFam" id="1.10.40.30:FF:000001">
    <property type="entry name" value="Argininosuccinate lyase"/>
    <property type="match status" value="1"/>
</dbReference>
<accession>A0A0D2PG41</accession>
<dbReference type="GO" id="GO:0042450">
    <property type="term" value="P:L-arginine biosynthetic process via ornithine"/>
    <property type="evidence" value="ECO:0007669"/>
    <property type="project" value="InterPro"/>
</dbReference>
<dbReference type="OrthoDB" id="2561043at2759"/>
<dbReference type="Pfam" id="PF00206">
    <property type="entry name" value="Lyase_1"/>
    <property type="match status" value="1"/>
</dbReference>
<feature type="domain" description="Argininosuccinate lyase C-terminal" evidence="8">
    <location>
        <begin position="370"/>
        <end position="437"/>
    </location>
</feature>
<dbReference type="PANTHER" id="PTHR43814">
    <property type="entry name" value="ARGININOSUCCINATE LYASE"/>
    <property type="match status" value="1"/>
</dbReference>
<evidence type="ECO:0000256" key="4">
    <source>
        <dbReference type="ARBA" id="ARBA00012338"/>
    </source>
</evidence>
<dbReference type="PRINTS" id="PR00149">
    <property type="entry name" value="FUMRATELYASE"/>
</dbReference>
<evidence type="ECO:0000256" key="5">
    <source>
        <dbReference type="ARBA" id="ARBA00019698"/>
    </source>
</evidence>
<dbReference type="PRINTS" id="PR00145">
    <property type="entry name" value="ARGSUCLYASE"/>
</dbReference>
<dbReference type="InterPro" id="IPR009049">
    <property type="entry name" value="Argininosuccinate_lyase"/>
</dbReference>
<dbReference type="NCBIfam" id="TIGR00838">
    <property type="entry name" value="argH"/>
    <property type="match status" value="1"/>
</dbReference>
<comment type="pathway">
    <text evidence="2">Amino-acid biosynthesis; L-arginine biosynthesis; L-arginine from L-ornithine and carbamoyl phosphate: step 3/3.</text>
</comment>
<evidence type="ECO:0000313" key="9">
    <source>
        <dbReference type="EMBL" id="KJA27551.1"/>
    </source>
</evidence>
<dbReference type="Pfam" id="PF14698">
    <property type="entry name" value="ASL_C2"/>
    <property type="match status" value="1"/>
</dbReference>
<dbReference type="GO" id="GO:0005829">
    <property type="term" value="C:cytosol"/>
    <property type="evidence" value="ECO:0007669"/>
    <property type="project" value="TreeGrafter"/>
</dbReference>
<dbReference type="PROSITE" id="PS00163">
    <property type="entry name" value="FUMARATE_LYASES"/>
    <property type="match status" value="1"/>
</dbReference>
<dbReference type="Gene3D" id="1.10.40.30">
    <property type="entry name" value="Fumarase/aspartase (C-terminal domain)"/>
    <property type="match status" value="1"/>
</dbReference>
<dbReference type="FunFam" id="1.20.200.10:FF:000002">
    <property type="entry name" value="Argininosuccinate lyase"/>
    <property type="match status" value="1"/>
</dbReference>
<keyword evidence="10" id="KW-1185">Reference proteome</keyword>
<comment type="similarity">
    <text evidence="3">Belongs to the lyase 1 family. Argininosuccinate lyase subfamily.</text>
</comment>
<dbReference type="Gene3D" id="1.20.200.10">
    <property type="entry name" value="Fumarase/aspartase (Central domain)"/>
    <property type="match status" value="1"/>
</dbReference>
<evidence type="ECO:0000313" key="10">
    <source>
        <dbReference type="Proteomes" id="UP000054270"/>
    </source>
</evidence>
<dbReference type="InterPro" id="IPR000362">
    <property type="entry name" value="Fumarate_lyase_fam"/>
</dbReference>
<dbReference type="InterPro" id="IPR020557">
    <property type="entry name" value="Fumarate_lyase_CS"/>
</dbReference>
<dbReference type="InterPro" id="IPR024083">
    <property type="entry name" value="Fumarase/histidase_N"/>
</dbReference>
<dbReference type="InterPro" id="IPR029419">
    <property type="entry name" value="Arg_succ_lyase_C"/>
</dbReference>
<dbReference type="EC" id="4.3.2.1" evidence="4"/>
<sequence>MAEAPTKQKLWGGRFTGKTDPLMHAFNQSLKYDQRMAAVDIRGSIAYAKALTRVAILTPAEEERMVAGLAAVGKEWADGVFAPQEDDEDIHTANERRLSELIGPLGGKLHTGRSRNDQVATDVRLWLLDQVTATEDNLKALIRVLVERADNEKDYILPGYTHLQRGQPIRWAHLLLSYAFSFRSDLERLRQLVPRIAVLPLGSGALAGNPFGVDREFLARELGFHSVAENSLWGVADRDFIAEFLMWASLVMVHMSKMAEDLIIYSTAEFGFVSLSDAYSTGSSMMPQKKNPDSLELLRGKSGRLFGNMAGFMMTLKGLPSTYNKDLQEDKEPLFDTVDNLTACLSIAEGVIATLTVNGEKMRAALTMDVLATDLADYLVRKGIPFRETHHVSGRAVALAEARQCQINELTFADFKSLHAGFTEDIYAVFDFEASVERRQAIGGTSRAMVERQIAVLRAELLK</sequence>
<dbReference type="AlphaFoldDB" id="A0A0D2PG41"/>
<dbReference type="InterPro" id="IPR008948">
    <property type="entry name" value="L-Aspartase-like"/>
</dbReference>
<reference evidence="10" key="1">
    <citation type="submission" date="2014-04" db="EMBL/GenBank/DDBJ databases">
        <title>Evolutionary Origins and Diversification of the Mycorrhizal Mutualists.</title>
        <authorList>
            <consortium name="DOE Joint Genome Institute"/>
            <consortium name="Mycorrhizal Genomics Consortium"/>
            <person name="Kohler A."/>
            <person name="Kuo A."/>
            <person name="Nagy L.G."/>
            <person name="Floudas D."/>
            <person name="Copeland A."/>
            <person name="Barry K.W."/>
            <person name="Cichocki N."/>
            <person name="Veneault-Fourrey C."/>
            <person name="LaButti K."/>
            <person name="Lindquist E.A."/>
            <person name="Lipzen A."/>
            <person name="Lundell T."/>
            <person name="Morin E."/>
            <person name="Murat C."/>
            <person name="Riley R."/>
            <person name="Ohm R."/>
            <person name="Sun H."/>
            <person name="Tunlid A."/>
            <person name="Henrissat B."/>
            <person name="Grigoriev I.V."/>
            <person name="Hibbett D.S."/>
            <person name="Martin F."/>
        </authorList>
    </citation>
    <scope>NUCLEOTIDE SEQUENCE [LARGE SCALE GENOMIC DNA]</scope>
    <source>
        <strain evidence="10">FD-334 SS-4</strain>
    </source>
</reference>
<dbReference type="HAMAP" id="MF_00006">
    <property type="entry name" value="Arg_succ_lyase"/>
    <property type="match status" value="1"/>
</dbReference>
<comment type="catalytic activity">
    <reaction evidence="1">
        <text>2-(N(omega)-L-arginino)succinate = fumarate + L-arginine</text>
        <dbReference type="Rhea" id="RHEA:24020"/>
        <dbReference type="ChEBI" id="CHEBI:29806"/>
        <dbReference type="ChEBI" id="CHEBI:32682"/>
        <dbReference type="ChEBI" id="CHEBI:57472"/>
        <dbReference type="EC" id="4.3.2.1"/>
    </reaction>
</comment>
<dbReference type="SUPFAM" id="SSF48557">
    <property type="entry name" value="L-aspartase-like"/>
    <property type="match status" value="1"/>
</dbReference>
<dbReference type="InterPro" id="IPR022761">
    <property type="entry name" value="Fumarate_lyase_N"/>
</dbReference>
<evidence type="ECO:0000256" key="2">
    <source>
        <dbReference type="ARBA" id="ARBA00004941"/>
    </source>
</evidence>
<dbReference type="CDD" id="cd01359">
    <property type="entry name" value="Argininosuccinate_lyase"/>
    <property type="match status" value="1"/>
</dbReference>
<dbReference type="PANTHER" id="PTHR43814:SF1">
    <property type="entry name" value="ARGININOSUCCINATE LYASE"/>
    <property type="match status" value="1"/>
</dbReference>
<dbReference type="Proteomes" id="UP000054270">
    <property type="component" value="Unassembled WGS sequence"/>
</dbReference>
<gene>
    <name evidence="9" type="ORF">HYPSUDRAFT_179692</name>
</gene>